<evidence type="ECO:0000313" key="4">
    <source>
        <dbReference type="Proteomes" id="UP000234462"/>
    </source>
</evidence>
<accession>A0A2H1L1Z1</accession>
<evidence type="ECO:0000256" key="1">
    <source>
        <dbReference type="SAM" id="MobiDB-lite"/>
    </source>
</evidence>
<dbReference type="OrthoDB" id="4803034at2"/>
<feature type="chain" id="PRO_5039729546" evidence="2">
    <location>
        <begin position="24"/>
        <end position="516"/>
    </location>
</feature>
<dbReference type="EMBL" id="FXZM01000001">
    <property type="protein sequence ID" value="SMY10790.1"/>
    <property type="molecule type" value="Genomic_DNA"/>
</dbReference>
<dbReference type="Proteomes" id="UP000234462">
    <property type="component" value="Unassembled WGS sequence"/>
</dbReference>
<keyword evidence="4" id="KW-1185">Reference proteome</keyword>
<feature type="region of interest" description="Disordered" evidence="1">
    <location>
        <begin position="176"/>
        <end position="223"/>
    </location>
</feature>
<evidence type="ECO:0000256" key="2">
    <source>
        <dbReference type="SAM" id="SignalP"/>
    </source>
</evidence>
<reference evidence="4" key="1">
    <citation type="submission" date="2017-03" db="EMBL/GenBank/DDBJ databases">
        <authorList>
            <person name="Monnet C."/>
        </authorList>
    </citation>
    <scope>NUCLEOTIDE SEQUENCE [LARGE SCALE GENOMIC DNA]</scope>
    <source>
        <strain evidence="4">SJ5-8</strain>
    </source>
</reference>
<name>A0A2H1L1Z1_9MICO</name>
<dbReference type="PROSITE" id="PS51257">
    <property type="entry name" value="PROKAR_LIPOPROTEIN"/>
    <property type="match status" value="1"/>
</dbReference>
<evidence type="ECO:0000313" key="3">
    <source>
        <dbReference type="EMBL" id="SMY10790.1"/>
    </source>
</evidence>
<keyword evidence="2" id="KW-0732">Signal</keyword>
<dbReference type="RefSeq" id="WP_144573792.1">
    <property type="nucleotide sequence ID" value="NZ_FXZM01000001.1"/>
</dbReference>
<feature type="signal peptide" evidence="2">
    <location>
        <begin position="1"/>
        <end position="23"/>
    </location>
</feature>
<dbReference type="AlphaFoldDB" id="A0A2H1L1Z1"/>
<protein>
    <submittedName>
        <fullName evidence="3">Uncharacterized protein</fullName>
    </submittedName>
</protein>
<feature type="compositionally biased region" description="Low complexity" evidence="1">
    <location>
        <begin position="205"/>
        <end position="214"/>
    </location>
</feature>
<sequence length="516" mass="53943">MERVSIMNFRSRLPALLSGLALAFTVTACGHVDSEQESSIDYEGFAESVAELPAVASVESAAAGEAIVAEISAEASEAALRTTGRRIMRLLDDAGVSYETSPLTIVSGPYTIAGTYGYSEPDGGPYRSHRLDLTALPHLRELPDVASGTLHNGTATVTLTEGTDLHTWVEDAVTRDGRSRVRAYPAQDDSQETESPNGSPGTDGGADAPTADDTGSGKTDVVPVPAESDELEESFTFHLGSEKNADTVQKLFAAADSADAAVVTAEVSSEGEVDADLELESLADLEQLDDVFAGEYDVLTGFTFHTGDGFRLDYGSTMQGHTGQGAPSIGDVLAAHQQIEDLGAALTSVSESLQEAEIEAPDADALRDVAEAVSSSAWPLEPTQRIALSHPDSPDVASFLPAEAWGERVDVLASLWGAGFTTATDRGGSASPDVTLPHGQGPDITTATGRDALVAALRGVDWEGTARITVEHPPCLTFESTADGTALNPHDCQHEASTELSGWDQEVIDAWDATAG</sequence>
<organism evidence="3 4">
    <name type="scientific">Brevibacterium jeotgali</name>
    <dbReference type="NCBI Taxonomy" id="1262550"/>
    <lineage>
        <taxon>Bacteria</taxon>
        <taxon>Bacillati</taxon>
        <taxon>Actinomycetota</taxon>
        <taxon>Actinomycetes</taxon>
        <taxon>Micrococcales</taxon>
        <taxon>Brevibacteriaceae</taxon>
        <taxon>Brevibacterium</taxon>
    </lineage>
</organism>
<gene>
    <name evidence="3" type="ORF">BJEO58_00365</name>
</gene>
<proteinExistence type="predicted"/>